<gene>
    <name evidence="1" type="ORF">GCM10009681_11380</name>
</gene>
<accession>A0ABN2JXH9</accession>
<dbReference type="RefSeq" id="WP_344077585.1">
    <property type="nucleotide sequence ID" value="NZ_BAAALS010000004.1"/>
</dbReference>
<protein>
    <recommendedName>
        <fullName evidence="3">Asp23/Gls24 family envelope stress response protein</fullName>
    </recommendedName>
</protein>
<evidence type="ECO:0008006" key="3">
    <source>
        <dbReference type="Google" id="ProtNLM"/>
    </source>
</evidence>
<keyword evidence="2" id="KW-1185">Reference proteome</keyword>
<organism evidence="1 2">
    <name type="scientific">Luedemannella helvata</name>
    <dbReference type="NCBI Taxonomy" id="349315"/>
    <lineage>
        <taxon>Bacteria</taxon>
        <taxon>Bacillati</taxon>
        <taxon>Actinomycetota</taxon>
        <taxon>Actinomycetes</taxon>
        <taxon>Micromonosporales</taxon>
        <taxon>Micromonosporaceae</taxon>
        <taxon>Luedemannella</taxon>
    </lineage>
</organism>
<reference evidence="1 2" key="1">
    <citation type="journal article" date="2019" name="Int. J. Syst. Evol. Microbiol.">
        <title>The Global Catalogue of Microorganisms (GCM) 10K type strain sequencing project: providing services to taxonomists for standard genome sequencing and annotation.</title>
        <authorList>
            <consortium name="The Broad Institute Genomics Platform"/>
            <consortium name="The Broad Institute Genome Sequencing Center for Infectious Disease"/>
            <person name="Wu L."/>
            <person name="Ma J."/>
        </authorList>
    </citation>
    <scope>NUCLEOTIDE SEQUENCE [LARGE SCALE GENOMIC DNA]</scope>
    <source>
        <strain evidence="1 2">JCM 13249</strain>
    </source>
</reference>
<comment type="caution">
    <text evidence="1">The sequence shown here is derived from an EMBL/GenBank/DDBJ whole genome shotgun (WGS) entry which is preliminary data.</text>
</comment>
<evidence type="ECO:0000313" key="2">
    <source>
        <dbReference type="Proteomes" id="UP001500655"/>
    </source>
</evidence>
<dbReference type="EMBL" id="BAAALS010000004">
    <property type="protein sequence ID" value="GAA1742336.1"/>
    <property type="molecule type" value="Genomic_DNA"/>
</dbReference>
<dbReference type="Proteomes" id="UP001500655">
    <property type="component" value="Unassembled WGS sequence"/>
</dbReference>
<sequence length="107" mass="11379">MTTRAPMRREDLVRAIADAVEHVPGVARLHPGTIVEAATYYAGGKLVGVRLADPVEIHIEADRVPLPPVTADVVAAARKVLAAAGDDRQVTVVVDEVAEAALERRQP</sequence>
<proteinExistence type="predicted"/>
<name>A0ABN2JXH9_9ACTN</name>
<evidence type="ECO:0000313" key="1">
    <source>
        <dbReference type="EMBL" id="GAA1742336.1"/>
    </source>
</evidence>